<comment type="caution">
    <text evidence="3">The sequence shown here is derived from an EMBL/GenBank/DDBJ whole genome shotgun (WGS) entry which is preliminary data.</text>
</comment>
<dbReference type="EMBL" id="JAATWM020000002">
    <property type="protein sequence ID" value="KAF9881772.1"/>
    <property type="molecule type" value="Genomic_DNA"/>
</dbReference>
<evidence type="ECO:0000256" key="1">
    <source>
        <dbReference type="SAM" id="SignalP"/>
    </source>
</evidence>
<accession>A0A9P6IE83</accession>
<proteinExistence type="predicted"/>
<protein>
    <recommendedName>
        <fullName evidence="2">DUF7908 domain-containing protein</fullName>
    </recommendedName>
</protein>
<organism evidence="3 4">
    <name type="scientific">Colletotrichum karsti</name>
    <dbReference type="NCBI Taxonomy" id="1095194"/>
    <lineage>
        <taxon>Eukaryota</taxon>
        <taxon>Fungi</taxon>
        <taxon>Dikarya</taxon>
        <taxon>Ascomycota</taxon>
        <taxon>Pezizomycotina</taxon>
        <taxon>Sordariomycetes</taxon>
        <taxon>Hypocreomycetidae</taxon>
        <taxon>Glomerellales</taxon>
        <taxon>Glomerellaceae</taxon>
        <taxon>Colletotrichum</taxon>
        <taxon>Colletotrichum boninense species complex</taxon>
    </lineage>
</organism>
<dbReference type="OrthoDB" id="3563678at2759"/>
<dbReference type="Pfam" id="PF25485">
    <property type="entry name" value="DUF7908"/>
    <property type="match status" value="1"/>
</dbReference>
<dbReference type="InterPro" id="IPR057230">
    <property type="entry name" value="DUF7908"/>
</dbReference>
<feature type="domain" description="DUF7908" evidence="2">
    <location>
        <begin position="51"/>
        <end position="170"/>
    </location>
</feature>
<dbReference type="RefSeq" id="XP_038751233.1">
    <property type="nucleotide sequence ID" value="XM_038883638.1"/>
</dbReference>
<feature type="signal peptide" evidence="1">
    <location>
        <begin position="1"/>
        <end position="21"/>
    </location>
</feature>
<reference evidence="3" key="1">
    <citation type="submission" date="2020-03" db="EMBL/GenBank/DDBJ databases">
        <authorList>
            <person name="He L."/>
        </authorList>
    </citation>
    <scope>NUCLEOTIDE SEQUENCE</scope>
    <source>
        <strain evidence="3">CkLH20</strain>
    </source>
</reference>
<dbReference type="AlphaFoldDB" id="A0A9P6IE83"/>
<sequence length="306" mass="30743">MVWTKKAAAFAVASLPIIAQAAIIRDISGLIERADLGNGAAPLPSIPAGHNRKRQVTGGFLDTDPGTTTTANCGDAASFSLNNFGQLEVNGQVLSTNPGTPFIALRPITPQGSITVTFSLNNGALTWSNDAFFGGQAGFCQDPTGQVYATFADPAIAYPANCAAIRLGPVLASTCQGGSVIPSGLLPPTGTSAASAGITSGQASGQVSGRVTALPTTIVSTGSDGSVFSTVSSFETTLTGPITGVPTDTPAVPTSSAVINGTLSLPPGMYPGGSAFSSPAGETCRVVTESWMFGETTLLPRTTTVV</sequence>
<feature type="chain" id="PRO_5040422024" description="DUF7908 domain-containing protein" evidence="1">
    <location>
        <begin position="22"/>
        <end position="306"/>
    </location>
</feature>
<keyword evidence="4" id="KW-1185">Reference proteome</keyword>
<keyword evidence="1" id="KW-0732">Signal</keyword>
<evidence type="ECO:0000313" key="3">
    <source>
        <dbReference type="EMBL" id="KAF9881772.1"/>
    </source>
</evidence>
<name>A0A9P6IE83_9PEZI</name>
<gene>
    <name evidence="3" type="ORF">CkaCkLH20_00918</name>
</gene>
<dbReference type="Proteomes" id="UP000781932">
    <property type="component" value="Unassembled WGS sequence"/>
</dbReference>
<reference evidence="3" key="2">
    <citation type="submission" date="2020-11" db="EMBL/GenBank/DDBJ databases">
        <title>Whole genome sequencing of Colletotrichum sp.</title>
        <authorList>
            <person name="Li H."/>
        </authorList>
    </citation>
    <scope>NUCLEOTIDE SEQUENCE</scope>
    <source>
        <strain evidence="3">CkLH20</strain>
    </source>
</reference>
<evidence type="ECO:0000313" key="4">
    <source>
        <dbReference type="Proteomes" id="UP000781932"/>
    </source>
</evidence>
<evidence type="ECO:0000259" key="2">
    <source>
        <dbReference type="Pfam" id="PF25485"/>
    </source>
</evidence>
<dbReference type="GeneID" id="62156712"/>